<proteinExistence type="predicted"/>
<evidence type="ECO:0000313" key="2">
    <source>
        <dbReference type="Proteomes" id="UP001165561"/>
    </source>
</evidence>
<keyword evidence="1" id="KW-0378">Hydrolase</keyword>
<sequence length="101" mass="11313">RPWGPAAWAAYQQTLYAGRPPTDHAEHRARIRQSLRHRPRWRAFRATVLGTSHAVVEARLDEVRAPALVVMGGKDPDFPDPAAEAAWLGRRLGCEVVVRPD</sequence>
<reference evidence="1" key="1">
    <citation type="submission" date="2023-02" db="EMBL/GenBank/DDBJ databases">
        <title>Georgenia sp.10Sc9-8, isolated from a soil sample collected from the Taklamakan desert.</title>
        <authorList>
            <person name="Liu S."/>
        </authorList>
    </citation>
    <scope>NUCLEOTIDE SEQUENCE</scope>
    <source>
        <strain evidence="1">10Sc9-8</strain>
    </source>
</reference>
<organism evidence="1 2">
    <name type="scientific">Georgenia halotolerans</name>
    <dbReference type="NCBI Taxonomy" id="3028317"/>
    <lineage>
        <taxon>Bacteria</taxon>
        <taxon>Bacillati</taxon>
        <taxon>Actinomycetota</taxon>
        <taxon>Actinomycetes</taxon>
        <taxon>Micrococcales</taxon>
        <taxon>Bogoriellaceae</taxon>
        <taxon>Georgenia</taxon>
    </lineage>
</organism>
<comment type="caution">
    <text evidence="1">The sequence shown here is derived from an EMBL/GenBank/DDBJ whole genome shotgun (WGS) entry which is preliminary data.</text>
</comment>
<keyword evidence="2" id="KW-1185">Reference proteome</keyword>
<protein>
    <submittedName>
        <fullName evidence="1">Alpha/beta hydrolase</fullName>
    </submittedName>
</protein>
<gene>
    <name evidence="1" type="ORF">PU560_00405</name>
</gene>
<dbReference type="GO" id="GO:0016787">
    <property type="term" value="F:hydrolase activity"/>
    <property type="evidence" value="ECO:0007669"/>
    <property type="project" value="UniProtKB-KW"/>
</dbReference>
<dbReference type="SUPFAM" id="SSF53474">
    <property type="entry name" value="alpha/beta-Hydrolases"/>
    <property type="match status" value="1"/>
</dbReference>
<dbReference type="InterPro" id="IPR029058">
    <property type="entry name" value="AB_hydrolase_fold"/>
</dbReference>
<dbReference type="Proteomes" id="UP001165561">
    <property type="component" value="Unassembled WGS sequence"/>
</dbReference>
<dbReference type="Gene3D" id="3.40.50.1820">
    <property type="entry name" value="alpha/beta hydrolase"/>
    <property type="match status" value="1"/>
</dbReference>
<feature type="non-terminal residue" evidence="1">
    <location>
        <position position="101"/>
    </location>
</feature>
<name>A0ABT5TS84_9MICO</name>
<dbReference type="EMBL" id="JARACI010000092">
    <property type="protein sequence ID" value="MDD9204920.1"/>
    <property type="molecule type" value="Genomic_DNA"/>
</dbReference>
<evidence type="ECO:0000313" key="1">
    <source>
        <dbReference type="EMBL" id="MDD9204920.1"/>
    </source>
</evidence>
<feature type="non-terminal residue" evidence="1">
    <location>
        <position position="1"/>
    </location>
</feature>
<accession>A0ABT5TS84</accession>